<reference evidence="2 3" key="1">
    <citation type="submission" date="2017-12" db="EMBL/GenBank/DDBJ databases">
        <title>Comparative genomics of Botrytis spp.</title>
        <authorList>
            <person name="Valero-Jimenez C.A."/>
            <person name="Tapia P."/>
            <person name="Veloso J."/>
            <person name="Silva-Moreno E."/>
            <person name="Staats M."/>
            <person name="Valdes J.H."/>
            <person name="Van Kan J.A.L."/>
        </authorList>
    </citation>
    <scope>NUCLEOTIDE SEQUENCE [LARGE SCALE GENOMIC DNA]</scope>
    <source>
        <strain evidence="2 3">MUCL3349</strain>
    </source>
</reference>
<feature type="compositionally biased region" description="Basic and acidic residues" evidence="1">
    <location>
        <begin position="27"/>
        <end position="44"/>
    </location>
</feature>
<dbReference type="EMBL" id="PQXO01000717">
    <property type="protein sequence ID" value="TGO83016.1"/>
    <property type="molecule type" value="Genomic_DNA"/>
</dbReference>
<evidence type="ECO:0000313" key="3">
    <source>
        <dbReference type="Proteomes" id="UP000297280"/>
    </source>
</evidence>
<feature type="region of interest" description="Disordered" evidence="1">
    <location>
        <begin position="26"/>
        <end position="58"/>
    </location>
</feature>
<proteinExistence type="predicted"/>
<organism evidence="2 3">
    <name type="scientific">Botrytis porri</name>
    <dbReference type="NCBI Taxonomy" id="87229"/>
    <lineage>
        <taxon>Eukaryota</taxon>
        <taxon>Fungi</taxon>
        <taxon>Dikarya</taxon>
        <taxon>Ascomycota</taxon>
        <taxon>Pezizomycotina</taxon>
        <taxon>Leotiomycetes</taxon>
        <taxon>Helotiales</taxon>
        <taxon>Sclerotiniaceae</taxon>
        <taxon>Botrytis</taxon>
    </lineage>
</organism>
<comment type="caution">
    <text evidence="2">The sequence shown here is derived from an EMBL/GenBank/DDBJ whole genome shotgun (WGS) entry which is preliminary data.</text>
</comment>
<protein>
    <recommendedName>
        <fullName evidence="4">BZIP domain-containing protein</fullName>
    </recommendedName>
</protein>
<keyword evidence="3" id="KW-1185">Reference proteome</keyword>
<name>A0A4Z1KCA8_9HELO</name>
<accession>A0A4Z1KCA8</accession>
<evidence type="ECO:0008006" key="4">
    <source>
        <dbReference type="Google" id="ProtNLM"/>
    </source>
</evidence>
<evidence type="ECO:0000256" key="1">
    <source>
        <dbReference type="SAM" id="MobiDB-lite"/>
    </source>
</evidence>
<dbReference type="PANTHER" id="PTHR38116">
    <property type="entry name" value="CHROMOSOME 7, WHOLE GENOME SHOTGUN SEQUENCE"/>
    <property type="match status" value="1"/>
</dbReference>
<dbReference type="AlphaFoldDB" id="A0A4Z1KCA8"/>
<dbReference type="PANTHER" id="PTHR38116:SF1">
    <property type="entry name" value="BZIP DOMAIN-CONTAINING PROTEIN"/>
    <property type="match status" value="1"/>
</dbReference>
<dbReference type="Proteomes" id="UP000297280">
    <property type="component" value="Unassembled WGS sequence"/>
</dbReference>
<evidence type="ECO:0000313" key="2">
    <source>
        <dbReference type="EMBL" id="TGO83016.1"/>
    </source>
</evidence>
<dbReference type="InterPro" id="IPR021833">
    <property type="entry name" value="DUF3425"/>
</dbReference>
<dbReference type="Pfam" id="PF11905">
    <property type="entry name" value="DUF3425"/>
    <property type="match status" value="1"/>
</dbReference>
<sequence>MYTTQNLSFRVEPMNQLAEVDTIPSDHYLDSKNADCNSKAKKDEDDWTGTTNAKERRKRQNRLNIRAFRRRKALEAKSTPKDQFVIWKPQSQPTSAQNSAPTAKPLEQQLANINQASEVPDLTFPLPLDHLLTLIQYNVLRACLTNSSILNLPHTTSSECRNILSAPMFPAPSTIPPSLSPTPLQLSTPHPQRIDVLPCPKMRNNAMLTFHEVDEDDLCRDLCGGLFEDCNDLNEKGMLVWNDPWHASGWEVTEGFARNWGFLLKGCDEIVEASNKWRELRNEDRLIIEV</sequence>
<gene>
    <name evidence="2" type="ORF">BPOR_0718g00050</name>
</gene>
<dbReference type="STRING" id="87229.A0A4Z1KCA8"/>